<dbReference type="GO" id="GO:0006508">
    <property type="term" value="P:proteolysis"/>
    <property type="evidence" value="ECO:0007669"/>
    <property type="project" value="UniProtKB-KW"/>
</dbReference>
<dbReference type="AlphaFoldDB" id="A0A1S8S8I7"/>
<comment type="caution">
    <text evidence="9">The sequence shown here is derived from an EMBL/GenBank/DDBJ whole genome shotgun (WGS) entry which is preliminary data.</text>
</comment>
<evidence type="ECO:0000256" key="6">
    <source>
        <dbReference type="ARBA" id="ARBA00022989"/>
    </source>
</evidence>
<keyword evidence="1" id="KW-1003">Cell membrane</keyword>
<name>A0A1S8S8I7_CLOBE</name>
<evidence type="ECO:0000256" key="1">
    <source>
        <dbReference type="ARBA" id="ARBA00022475"/>
    </source>
</evidence>
<dbReference type="InterPro" id="IPR006741">
    <property type="entry name" value="AgrB"/>
</dbReference>
<dbReference type="EC" id="3.4.-.-" evidence="9"/>
<gene>
    <name evidence="9" type="ORF">CLBCK_20450</name>
</gene>
<feature type="transmembrane region" description="Helical" evidence="8">
    <location>
        <begin position="106"/>
        <end position="126"/>
    </location>
</feature>
<dbReference type="EMBL" id="LZZI01000029">
    <property type="protein sequence ID" value="OOM61870.1"/>
    <property type="molecule type" value="Genomic_DNA"/>
</dbReference>
<dbReference type="GO" id="GO:0008233">
    <property type="term" value="F:peptidase activity"/>
    <property type="evidence" value="ECO:0007669"/>
    <property type="project" value="UniProtKB-KW"/>
</dbReference>
<evidence type="ECO:0000313" key="9">
    <source>
        <dbReference type="EMBL" id="OOM61870.1"/>
    </source>
</evidence>
<feature type="transmembrane region" description="Helical" evidence="8">
    <location>
        <begin position="42"/>
        <end position="67"/>
    </location>
</feature>
<dbReference type="GO" id="GO:0009372">
    <property type="term" value="P:quorum sensing"/>
    <property type="evidence" value="ECO:0007669"/>
    <property type="project" value="UniProtKB-KW"/>
</dbReference>
<keyword evidence="3" id="KW-0645">Protease</keyword>
<keyword evidence="6 8" id="KW-1133">Transmembrane helix</keyword>
<evidence type="ECO:0000256" key="7">
    <source>
        <dbReference type="ARBA" id="ARBA00023136"/>
    </source>
</evidence>
<evidence type="ECO:0000256" key="5">
    <source>
        <dbReference type="ARBA" id="ARBA00022801"/>
    </source>
</evidence>
<evidence type="ECO:0000256" key="4">
    <source>
        <dbReference type="ARBA" id="ARBA00022692"/>
    </source>
</evidence>
<evidence type="ECO:0000256" key="3">
    <source>
        <dbReference type="ARBA" id="ARBA00022670"/>
    </source>
</evidence>
<feature type="transmembrane region" description="Helical" evidence="8">
    <location>
        <begin position="138"/>
        <end position="155"/>
    </location>
</feature>
<dbReference type="Proteomes" id="UP000190973">
    <property type="component" value="Unassembled WGS sequence"/>
</dbReference>
<sequence>MVKSISNLLSDYLWKNNNSLTKNDLLKIQYSLQVILGDLTKFIIIFSIFFFLNKLSLFFLSFVILNSTRTIMGGIHCKTFNSCLICSIIYFLAIMLFSTLSPKLDMYLYIAFFMISFIITLAYAPCPNEKRPIKNKKILKILSLISLTFWCILFFTLRNTQICNCIFLSLLLQIIQMIIINFKGVVSNEKIHNIFFSNAN</sequence>
<accession>A0A1S8S8I7</accession>
<reference evidence="9 10" key="1">
    <citation type="submission" date="2016-05" db="EMBL/GenBank/DDBJ databases">
        <title>Microbial solvent formation.</title>
        <authorList>
            <person name="Poehlein A."/>
            <person name="Montoya Solano J.D."/>
            <person name="Flitsch S."/>
            <person name="Krabben P."/>
            <person name="Duerre P."/>
            <person name="Daniel R."/>
        </authorList>
    </citation>
    <scope>NUCLEOTIDE SEQUENCE [LARGE SCALE GENOMIC DNA]</scope>
    <source>
        <strain evidence="9 10">DSM 53</strain>
    </source>
</reference>
<keyword evidence="5 9" id="KW-0378">Hydrolase</keyword>
<organism evidence="9 10">
    <name type="scientific">Clostridium beijerinckii</name>
    <name type="common">Clostridium MP</name>
    <dbReference type="NCBI Taxonomy" id="1520"/>
    <lineage>
        <taxon>Bacteria</taxon>
        <taxon>Bacillati</taxon>
        <taxon>Bacillota</taxon>
        <taxon>Clostridia</taxon>
        <taxon>Eubacteriales</taxon>
        <taxon>Clostridiaceae</taxon>
        <taxon>Clostridium</taxon>
    </lineage>
</organism>
<keyword evidence="4 8" id="KW-0812">Transmembrane</keyword>
<dbReference type="SMART" id="SM00793">
    <property type="entry name" value="AgrB"/>
    <property type="match status" value="1"/>
</dbReference>
<keyword evidence="2" id="KW-0673">Quorum sensing</keyword>
<feature type="transmembrane region" description="Helical" evidence="8">
    <location>
        <begin position="161"/>
        <end position="182"/>
    </location>
</feature>
<dbReference type="GO" id="GO:0016020">
    <property type="term" value="C:membrane"/>
    <property type="evidence" value="ECO:0007669"/>
    <property type="project" value="InterPro"/>
</dbReference>
<keyword evidence="7 8" id="KW-0472">Membrane</keyword>
<evidence type="ECO:0000256" key="8">
    <source>
        <dbReference type="SAM" id="Phobius"/>
    </source>
</evidence>
<dbReference type="RefSeq" id="WP_077838663.1">
    <property type="nucleotide sequence ID" value="NZ_JABTAE010000001.1"/>
</dbReference>
<proteinExistence type="predicted"/>
<evidence type="ECO:0000256" key="2">
    <source>
        <dbReference type="ARBA" id="ARBA00022654"/>
    </source>
</evidence>
<dbReference type="Pfam" id="PF04647">
    <property type="entry name" value="AgrB"/>
    <property type="match status" value="1"/>
</dbReference>
<feature type="transmembrane region" description="Helical" evidence="8">
    <location>
        <begin position="79"/>
        <end position="100"/>
    </location>
</feature>
<protein>
    <submittedName>
        <fullName evidence="9">Putative AgrB-like protein</fullName>
        <ecNumber evidence="9">3.4.-.-</ecNumber>
    </submittedName>
</protein>
<evidence type="ECO:0000313" key="10">
    <source>
        <dbReference type="Proteomes" id="UP000190973"/>
    </source>
</evidence>